<evidence type="ECO:0000259" key="1">
    <source>
        <dbReference type="Pfam" id="PF03184"/>
    </source>
</evidence>
<dbReference type="PANTHER" id="PTHR19303:SF74">
    <property type="entry name" value="POGO TRANSPOSABLE ELEMENT WITH KRAB DOMAIN"/>
    <property type="match status" value="1"/>
</dbReference>
<dbReference type="GO" id="GO:0005634">
    <property type="term" value="C:nucleus"/>
    <property type="evidence" value="ECO:0007669"/>
    <property type="project" value="TreeGrafter"/>
</dbReference>
<comment type="caution">
    <text evidence="2">The sequence shown here is derived from an EMBL/GenBank/DDBJ whole genome shotgun (WGS) entry which is preliminary data.</text>
</comment>
<protein>
    <recommendedName>
        <fullName evidence="1">DDE-1 domain-containing protein</fullName>
    </recommendedName>
</protein>
<accession>A0A5J4WHS1</accession>
<dbReference type="Proteomes" id="UP000324800">
    <property type="component" value="Unassembled WGS sequence"/>
</dbReference>
<dbReference type="Pfam" id="PF03184">
    <property type="entry name" value="DDE_1"/>
    <property type="match status" value="1"/>
</dbReference>
<organism evidence="2 3">
    <name type="scientific">Streblomastix strix</name>
    <dbReference type="NCBI Taxonomy" id="222440"/>
    <lineage>
        <taxon>Eukaryota</taxon>
        <taxon>Metamonada</taxon>
        <taxon>Preaxostyla</taxon>
        <taxon>Oxymonadida</taxon>
        <taxon>Streblomastigidae</taxon>
        <taxon>Streblomastix</taxon>
    </lineage>
</organism>
<dbReference type="OrthoDB" id="4327074at2759"/>
<dbReference type="Gene3D" id="3.30.420.10">
    <property type="entry name" value="Ribonuclease H-like superfamily/Ribonuclease H"/>
    <property type="match status" value="1"/>
</dbReference>
<dbReference type="AlphaFoldDB" id="A0A5J4WHS1"/>
<reference evidence="2 3" key="1">
    <citation type="submission" date="2019-03" db="EMBL/GenBank/DDBJ databases">
        <title>Single cell metagenomics reveals metabolic interactions within the superorganism composed of flagellate Streblomastix strix and complex community of Bacteroidetes bacteria on its surface.</title>
        <authorList>
            <person name="Treitli S.C."/>
            <person name="Kolisko M."/>
            <person name="Husnik F."/>
            <person name="Keeling P."/>
            <person name="Hampl V."/>
        </authorList>
    </citation>
    <scope>NUCLEOTIDE SEQUENCE [LARGE SCALE GENOMIC DNA]</scope>
    <source>
        <strain evidence="2">ST1C</strain>
    </source>
</reference>
<dbReference type="InterPro" id="IPR036397">
    <property type="entry name" value="RNaseH_sf"/>
</dbReference>
<dbReference type="InterPro" id="IPR004875">
    <property type="entry name" value="DDE_SF_endonuclease_dom"/>
</dbReference>
<dbReference type="PANTHER" id="PTHR19303">
    <property type="entry name" value="TRANSPOSON"/>
    <property type="match status" value="1"/>
</dbReference>
<name>A0A5J4WHS1_9EUKA</name>
<feature type="domain" description="DDE-1" evidence="1">
    <location>
        <begin position="393"/>
        <end position="527"/>
    </location>
</feature>
<evidence type="ECO:0000313" key="2">
    <source>
        <dbReference type="EMBL" id="KAA6394517.1"/>
    </source>
</evidence>
<sequence length="1035" mass="117097">MSNVFIDEALLDAAGLSEFPELYAYIHERELKLIIDGIANQIIVGPQYLQDQVKDNDDKLNAQPIPQPIVHIEIPQVQIYKISKSQLAPNIQMYNPADEYFYFYKLRNKVVYNIGLYLSNDFMCFVFTNFLEELYPFSKHALVLGDDVGHKQNVMGSISEKGPYLGVSIGSVDQVTSIKALQDTVDTLELWLIESDLRKNGIQSSSDVLRLIKQNCNMDYMEKPKATLLVEAVDCSPPLVARIWNGPQYQKKEIKETRLLTPSQEKALLAKVLHIIDTTGFITAIEIRAEASRIAGKNVGHSWHIGFLDRNDEAIGTIETDKRENVRMKVNEEDVLYYESILEDETNNTPAELFINADEVGYQQFADTRRRSIIVRKKDINKLLQNPVDRSETRVSIMQGAALSSDSLIPFVIVKKTLKIQEHLIAGTRDGIEAILVESEGTTMTGSLFCDWLHSDCVPFIDKQREKLGLDIRTPAVLQIDNCRSHLTADALQICALNNIKMITLPPNSTQFLHPLDLGIFGSFKLHLQTLRRHNTHDITEKVFNIAVSALQQALVPVNVINSFAQSCITRKVMNDGRVFVNVDKQQFKEVIEAVEADKLLLKYEGTRKTRKYKQEPFGFVNREEIQEVEARGWSGCTDYEPLKRATNDVNGDGKINIIDDWHVNSIIDGMKSMSWVQDVVQKQTEAIGDGVQPYDPMNNNTFGPLRAAYFVKEGPISTFNFQAEVSSQHVNSVFKVFKTIDSDLQSRLAKFFPIKTSFTSFAGMIQINGNDTPDVVVNQGSGFYPIDLCDFSGIFPQYTVTEVSRDQLLALAYTPYDLDAFKIYIIDDTVNELVMFNMHLRQKGFIETKQYVLSMSESIDPKKTLLFPVMILYDFITDPIQDIPSAYLTVADTDNPARWHIHISSQLKADKFVNYYLNGSYFIAQKIGEGANWANQHIYKPIKPFVNALAPPIISKGLQVASSGLDLIYGNNGQDGVTNMTNFRNDVGNFIDEPRVRQSIENNRYIRLHPNVPRNINRVMGTHLGIQGVGEEDF</sequence>
<gene>
    <name evidence="2" type="ORF">EZS28_009959</name>
</gene>
<proteinExistence type="predicted"/>
<dbReference type="InterPro" id="IPR050863">
    <property type="entry name" value="CenT-Element_Derived"/>
</dbReference>
<dbReference type="GO" id="GO:0003677">
    <property type="term" value="F:DNA binding"/>
    <property type="evidence" value="ECO:0007669"/>
    <property type="project" value="TreeGrafter"/>
</dbReference>
<evidence type="ECO:0000313" key="3">
    <source>
        <dbReference type="Proteomes" id="UP000324800"/>
    </source>
</evidence>
<dbReference type="EMBL" id="SNRW01001923">
    <property type="protein sequence ID" value="KAA6394517.1"/>
    <property type="molecule type" value="Genomic_DNA"/>
</dbReference>